<gene>
    <name evidence="4" type="primary">ccdc102a_2</name>
    <name evidence="4" type="ORF">EYF80_059577</name>
</gene>
<feature type="compositionally biased region" description="Low complexity" evidence="3">
    <location>
        <begin position="131"/>
        <end position="147"/>
    </location>
</feature>
<feature type="compositionally biased region" description="Basic and acidic residues" evidence="3">
    <location>
        <begin position="98"/>
        <end position="107"/>
    </location>
</feature>
<feature type="coiled-coil region" evidence="2">
    <location>
        <begin position="20"/>
        <end position="89"/>
    </location>
</feature>
<evidence type="ECO:0000256" key="2">
    <source>
        <dbReference type="SAM" id="Coils"/>
    </source>
</evidence>
<dbReference type="OrthoDB" id="5984396at2759"/>
<dbReference type="Proteomes" id="UP000314294">
    <property type="component" value="Unassembled WGS sequence"/>
</dbReference>
<evidence type="ECO:0000256" key="3">
    <source>
        <dbReference type="SAM" id="MobiDB-lite"/>
    </source>
</evidence>
<feature type="region of interest" description="Disordered" evidence="3">
    <location>
        <begin position="97"/>
        <end position="151"/>
    </location>
</feature>
<dbReference type="SUPFAM" id="SSF90257">
    <property type="entry name" value="Myosin rod fragments"/>
    <property type="match status" value="1"/>
</dbReference>
<evidence type="ECO:0000313" key="4">
    <source>
        <dbReference type="EMBL" id="TNN30271.1"/>
    </source>
</evidence>
<comment type="caution">
    <text evidence="4">The sequence shown here is derived from an EMBL/GenBank/DDBJ whole genome shotgun (WGS) entry which is preliminary data.</text>
</comment>
<keyword evidence="1 2" id="KW-0175">Coiled coil</keyword>
<evidence type="ECO:0000313" key="5">
    <source>
        <dbReference type="Proteomes" id="UP000314294"/>
    </source>
</evidence>
<sequence>MHQDELGRISEDLEDELGARTSMDKKLAELRAEMERLQVENAAEWGRRERLETDKLALERDNKKLRAQAEDLEEQLAKRRRQAASALDTDLKAIQSELFERNKRSEGDYGEEESIQRGENGKYRKNKENVTAPATSPSCTQPSPQSQLGFCSASRSQVDGVVF</sequence>
<keyword evidence="5" id="KW-1185">Reference proteome</keyword>
<dbReference type="AlphaFoldDB" id="A0A4Z2ENY5"/>
<protein>
    <submittedName>
        <fullName evidence="4">Coiled-coil domain-containing protein 102A</fullName>
    </submittedName>
</protein>
<evidence type="ECO:0000256" key="1">
    <source>
        <dbReference type="ARBA" id="ARBA00023054"/>
    </source>
</evidence>
<feature type="compositionally biased region" description="Basic and acidic residues" evidence="3">
    <location>
        <begin position="114"/>
        <end position="128"/>
    </location>
</feature>
<name>A0A4Z2ENY5_9TELE</name>
<organism evidence="4 5">
    <name type="scientific">Liparis tanakae</name>
    <name type="common">Tanaka's snailfish</name>
    <dbReference type="NCBI Taxonomy" id="230148"/>
    <lineage>
        <taxon>Eukaryota</taxon>
        <taxon>Metazoa</taxon>
        <taxon>Chordata</taxon>
        <taxon>Craniata</taxon>
        <taxon>Vertebrata</taxon>
        <taxon>Euteleostomi</taxon>
        <taxon>Actinopterygii</taxon>
        <taxon>Neopterygii</taxon>
        <taxon>Teleostei</taxon>
        <taxon>Neoteleostei</taxon>
        <taxon>Acanthomorphata</taxon>
        <taxon>Eupercaria</taxon>
        <taxon>Perciformes</taxon>
        <taxon>Cottioidei</taxon>
        <taxon>Cottales</taxon>
        <taxon>Liparidae</taxon>
        <taxon>Liparis</taxon>
    </lineage>
</organism>
<accession>A0A4Z2ENY5</accession>
<proteinExistence type="predicted"/>
<dbReference type="PANTHER" id="PTHR46292">
    <property type="entry name" value="COILED-COIL DOMAIN-CONTAINING PROTEIN 102A"/>
    <property type="match status" value="1"/>
</dbReference>
<feature type="region of interest" description="Disordered" evidence="3">
    <location>
        <begin position="1"/>
        <end position="20"/>
    </location>
</feature>
<feature type="compositionally biased region" description="Basic and acidic residues" evidence="3">
    <location>
        <begin position="1"/>
        <end position="11"/>
    </location>
</feature>
<dbReference type="PANTHER" id="PTHR46292:SF1">
    <property type="entry name" value="COILED-COIL DOMAIN-CONTAINING PROTEIN 102A"/>
    <property type="match status" value="1"/>
</dbReference>
<reference evidence="4 5" key="1">
    <citation type="submission" date="2019-03" db="EMBL/GenBank/DDBJ databases">
        <title>First draft genome of Liparis tanakae, snailfish: a comprehensive survey of snailfish specific genes.</title>
        <authorList>
            <person name="Kim W."/>
            <person name="Song I."/>
            <person name="Jeong J.-H."/>
            <person name="Kim D."/>
            <person name="Kim S."/>
            <person name="Ryu S."/>
            <person name="Song J.Y."/>
            <person name="Lee S.K."/>
        </authorList>
    </citation>
    <scope>NUCLEOTIDE SEQUENCE [LARGE SCALE GENOMIC DNA]</scope>
    <source>
        <tissue evidence="4">Muscle</tissue>
    </source>
</reference>
<dbReference type="EMBL" id="SRLO01004685">
    <property type="protein sequence ID" value="TNN30271.1"/>
    <property type="molecule type" value="Genomic_DNA"/>
</dbReference>